<dbReference type="PIRSF" id="PIRSF000538">
    <property type="entry name" value="GlpK"/>
    <property type="match status" value="1"/>
</dbReference>
<dbReference type="GO" id="GO:0005975">
    <property type="term" value="P:carbohydrate metabolic process"/>
    <property type="evidence" value="ECO:0007669"/>
    <property type="project" value="InterPro"/>
</dbReference>
<evidence type="ECO:0000313" key="6">
    <source>
        <dbReference type="EMBL" id="SLM19291.1"/>
    </source>
</evidence>
<dbReference type="Pfam" id="PF02782">
    <property type="entry name" value="FGGY_C"/>
    <property type="match status" value="1"/>
</dbReference>
<name>A0A3P3XSM3_9SPIR</name>
<evidence type="ECO:0000259" key="4">
    <source>
        <dbReference type="Pfam" id="PF00370"/>
    </source>
</evidence>
<feature type="domain" description="Carbohydrate kinase FGGY C-terminal" evidence="5">
    <location>
        <begin position="241"/>
        <end position="418"/>
    </location>
</feature>
<evidence type="ECO:0000256" key="2">
    <source>
        <dbReference type="ARBA" id="ARBA00022679"/>
    </source>
</evidence>
<proteinExistence type="inferred from homology"/>
<dbReference type="InterPro" id="IPR043129">
    <property type="entry name" value="ATPase_NBD"/>
</dbReference>
<dbReference type="InterPro" id="IPR018485">
    <property type="entry name" value="FGGY_C"/>
</dbReference>
<dbReference type="InterPro" id="IPR050406">
    <property type="entry name" value="FGGY_Carb_Kinase"/>
</dbReference>
<reference evidence="6" key="1">
    <citation type="submission" date="2017-02" db="EMBL/GenBank/DDBJ databases">
        <authorList>
            <person name="Regsiter A."/>
            <person name="William W."/>
        </authorList>
    </citation>
    <scope>NUCLEOTIDE SEQUENCE</scope>
    <source>
        <strain evidence="6">BdmA 4</strain>
    </source>
</reference>
<evidence type="ECO:0000256" key="1">
    <source>
        <dbReference type="ARBA" id="ARBA00009156"/>
    </source>
</evidence>
<dbReference type="PANTHER" id="PTHR43095">
    <property type="entry name" value="SUGAR KINASE"/>
    <property type="match status" value="1"/>
</dbReference>
<evidence type="ECO:0000259" key="5">
    <source>
        <dbReference type="Pfam" id="PF02782"/>
    </source>
</evidence>
<protein>
    <submittedName>
        <fullName evidence="6">Pentulose/hexulose kinase</fullName>
    </submittedName>
</protein>
<dbReference type="InterPro" id="IPR018484">
    <property type="entry name" value="FGGY_N"/>
</dbReference>
<comment type="similarity">
    <text evidence="1">Belongs to the FGGY kinase family.</text>
</comment>
<dbReference type="Pfam" id="PF00370">
    <property type="entry name" value="FGGY_N"/>
    <property type="match status" value="1"/>
</dbReference>
<evidence type="ECO:0000256" key="3">
    <source>
        <dbReference type="ARBA" id="ARBA00022777"/>
    </source>
</evidence>
<accession>A0A3P3XSM3</accession>
<dbReference type="InterPro" id="IPR000577">
    <property type="entry name" value="Carb_kinase_FGGY"/>
</dbReference>
<dbReference type="Gene3D" id="3.30.420.40">
    <property type="match status" value="2"/>
</dbReference>
<feature type="domain" description="Carbohydrate kinase FGGY N-terminal" evidence="4">
    <location>
        <begin position="1"/>
        <end position="227"/>
    </location>
</feature>
<organism evidence="6">
    <name type="scientific">uncultured spirochete</name>
    <dbReference type="NCBI Taxonomy" id="156406"/>
    <lineage>
        <taxon>Bacteria</taxon>
        <taxon>Pseudomonadati</taxon>
        <taxon>Spirochaetota</taxon>
        <taxon>Spirochaetia</taxon>
        <taxon>Spirochaetales</taxon>
        <taxon>environmental samples</taxon>
    </lineage>
</organism>
<dbReference type="AlphaFoldDB" id="A0A3P3XSM3"/>
<gene>
    <name evidence="6" type="ORF">SPIRO4BDMA_50806</name>
</gene>
<dbReference type="SUPFAM" id="SSF53067">
    <property type="entry name" value="Actin-like ATPase domain"/>
    <property type="match status" value="2"/>
</dbReference>
<dbReference type="EMBL" id="FWDO01000005">
    <property type="protein sequence ID" value="SLM19291.1"/>
    <property type="molecule type" value="Genomic_DNA"/>
</dbReference>
<sequence>MILAVDIGTTRVKASLFDPEGRCAGLAAVELTESTSNSYNEIDARLWLRALSDISSQLLSESVRRELNAIVVSGNGPTILPIDARGEPLANAITWLDRRAQEEAKEASVALSYPLDAAFNLPKILWLRRHSPQVYASSRFFVSCPEFVIGHLTGEWTTCLPNEGYTRIIWDAVALEALSLETEKFPPFAGIGEIVGRVRASAADEFGLPQGLPVVMGGPDFIASLLGTATVRPGRTCDKGGTSEGINLCSEKDTGDAGALLVMPHVVKPYFNISGVISTSGKALSWFKSRFSPAEDFDATYRRVAATKPGAGGLVFLPYLAGERSPHWDPDARGVFLGLGLHHDLGMMERAVLEGTAFAMREVLDVMETAGARVEDMRATGMPSLSPVWNQIKADITGKRVMVSDFSEPELAGCLAIGRFALGEESSLAAAAERVFVPAHIFEPHKEMAPMYDDLFAIYLESYRRLAGLFPAVSKLQRQMEVPVRHVEEVEP</sequence>
<keyword evidence="2" id="KW-0808">Transferase</keyword>
<keyword evidence="3 6" id="KW-0418">Kinase</keyword>
<dbReference type="GO" id="GO:0016301">
    <property type="term" value="F:kinase activity"/>
    <property type="evidence" value="ECO:0007669"/>
    <property type="project" value="UniProtKB-KW"/>
</dbReference>